<dbReference type="Gene3D" id="2.130.10.130">
    <property type="entry name" value="Integrin alpha, N-terminal"/>
    <property type="match status" value="1"/>
</dbReference>
<sequence length="67" mass="7621">MDLSIIYFRSAALLLIVFNHNINLNLGFNLEARIPIIKRGSTGSYFGYSVAEHQAVNEVTNKVEHNW</sequence>
<evidence type="ECO:0000313" key="1">
    <source>
        <dbReference type="EMBL" id="RZF34110.1"/>
    </source>
</evidence>
<dbReference type="InParanoid" id="A0A482WLB7"/>
<protein>
    <submittedName>
        <fullName evidence="1">Uncharacterized protein</fullName>
    </submittedName>
</protein>
<reference evidence="1 2" key="1">
    <citation type="journal article" date="2017" name="Gigascience">
        <title>Genome sequence of the small brown planthopper, Laodelphax striatellus.</title>
        <authorList>
            <person name="Zhu J."/>
            <person name="Jiang F."/>
            <person name="Wang X."/>
            <person name="Yang P."/>
            <person name="Bao Y."/>
            <person name="Zhao W."/>
            <person name="Wang W."/>
            <person name="Lu H."/>
            <person name="Wang Q."/>
            <person name="Cui N."/>
            <person name="Li J."/>
            <person name="Chen X."/>
            <person name="Luo L."/>
            <person name="Yu J."/>
            <person name="Kang L."/>
            <person name="Cui F."/>
        </authorList>
    </citation>
    <scope>NUCLEOTIDE SEQUENCE [LARGE SCALE GENOMIC DNA]</scope>
    <source>
        <strain evidence="1">Lst14</strain>
    </source>
</reference>
<dbReference type="OrthoDB" id="5317514at2759"/>
<dbReference type="EMBL" id="QKKF02032574">
    <property type="protein sequence ID" value="RZF34110.1"/>
    <property type="molecule type" value="Genomic_DNA"/>
</dbReference>
<gene>
    <name evidence="1" type="ORF">LSTR_LSTR014049</name>
</gene>
<dbReference type="InterPro" id="IPR028994">
    <property type="entry name" value="Integrin_alpha_N"/>
</dbReference>
<organism evidence="1 2">
    <name type="scientific">Laodelphax striatellus</name>
    <name type="common">Small brown planthopper</name>
    <name type="synonym">Delphax striatella</name>
    <dbReference type="NCBI Taxonomy" id="195883"/>
    <lineage>
        <taxon>Eukaryota</taxon>
        <taxon>Metazoa</taxon>
        <taxon>Ecdysozoa</taxon>
        <taxon>Arthropoda</taxon>
        <taxon>Hexapoda</taxon>
        <taxon>Insecta</taxon>
        <taxon>Pterygota</taxon>
        <taxon>Neoptera</taxon>
        <taxon>Paraneoptera</taxon>
        <taxon>Hemiptera</taxon>
        <taxon>Auchenorrhyncha</taxon>
        <taxon>Fulgoroidea</taxon>
        <taxon>Delphacidae</taxon>
        <taxon>Criomorphinae</taxon>
        <taxon>Laodelphax</taxon>
    </lineage>
</organism>
<dbReference type="AlphaFoldDB" id="A0A482WLB7"/>
<keyword evidence="2" id="KW-1185">Reference proteome</keyword>
<name>A0A482WLB7_LAOST</name>
<evidence type="ECO:0000313" key="2">
    <source>
        <dbReference type="Proteomes" id="UP000291343"/>
    </source>
</evidence>
<comment type="caution">
    <text evidence="1">The sequence shown here is derived from an EMBL/GenBank/DDBJ whole genome shotgun (WGS) entry which is preliminary data.</text>
</comment>
<dbReference type="Proteomes" id="UP000291343">
    <property type="component" value="Unassembled WGS sequence"/>
</dbReference>
<proteinExistence type="predicted"/>
<accession>A0A482WLB7</accession>